<keyword evidence="2" id="KW-1185">Reference proteome</keyword>
<dbReference type="VEuPathDB" id="MicrosporidiaDB:THOM_0025"/>
<proteinExistence type="predicted"/>
<accession>L7JZV9</accession>
<feature type="non-terminal residue" evidence="1">
    <location>
        <position position="1"/>
    </location>
</feature>
<gene>
    <name evidence="1" type="ORF">THOM_0025</name>
</gene>
<dbReference type="Proteomes" id="UP000011185">
    <property type="component" value="Unassembled WGS sequence"/>
</dbReference>
<evidence type="ECO:0000313" key="1">
    <source>
        <dbReference type="EMBL" id="ELQ76998.1"/>
    </source>
</evidence>
<protein>
    <submittedName>
        <fullName evidence="1">Putative LRR containing protein</fullName>
    </submittedName>
</protein>
<dbReference type="AlphaFoldDB" id="L7JZV9"/>
<dbReference type="HOGENOM" id="CLU_012976_0_0_1"/>
<sequence>VSMLPNLYSYIESVVRYIILFETNPEVHHDNYIIVDDLNDTGMVGLLEALLKKQKFYSFRYRSEKFDFKKNSHTKKDAKNLSLHYINRYFGVRREQYRHYYELLENDRNDTYKVIHVPFKRPLFQKIVKLSKDNIPDFTVEEVCVIFKYILPYKDRLPLITYAICIFLQENPSLADELNEARKDITRCGDNTHLKSLYSFIFGQNDTAIIFRDAVSSNIALTLRDIYANKAYSYKNPVGEYLFHLELDLEKLSIGFLFNRLYMDVVFLTNNMRLLQEKFQVNAANSSLDIEIHYVDDKTHEQEVTMVSGDQLSLLELNFISNCAFLQHNSINDVIVEFVGLNQEIDAEIFNESNVIRKIVCKFCSVEFVKSLPKHVTILRADFKETTYGDTKDSFVNITDVTYTESNFYEDIVPSDASKIRSISKSIFFSGSSISIDDTCPDITIQNTAATIKVCGLSMVAEVVLTESLFSCFKLMNKHDDYRLIEINEAVIQGAAEISVSMQIIALINVKLSSESKIVFGKGHTYITISESTGLFDLKCYIGIELCFNKDMLMMISPKGDSNQQLSQLILCGVKFVEKIHMPNRYERIEFKGITTAKDSAIILGDKCKELSIVEFNGVIDMRHVINFDSVTIHASMNEEASIKFIGLSRVSHLFYHNLYYNVNVCQLLAENFYEIEHLQFDTNCPFRDCEDIEKYHMYTGLRFIRVGNQRYSPYQLTKYLSKQDKADCAAISSLLDSAANFILNIILKQSANSTIKKLELLSAAVSCENYKLFKAQKGLEILKFALKILQVVFFILCPSL</sequence>
<dbReference type="OrthoDB" id="10482676at2759"/>
<reference evidence="1 2" key="1">
    <citation type="journal article" date="2012" name="PLoS Pathog.">
        <title>The genome of the obligate intracellular parasite Trachipleistophora hominis: new insights into microsporidian genome dynamics and reductive evolution.</title>
        <authorList>
            <person name="Heinz E."/>
            <person name="Williams T.A."/>
            <person name="Nakjang S."/>
            <person name="Noel C.J."/>
            <person name="Swan D.C."/>
            <person name="Goldberg A.V."/>
            <person name="Harris S.R."/>
            <person name="Weinmaier T."/>
            <person name="Markert S."/>
            <person name="Becher D."/>
            <person name="Bernhardt J."/>
            <person name="Dagan T."/>
            <person name="Hacker C."/>
            <person name="Lucocq J.M."/>
            <person name="Schweder T."/>
            <person name="Rattei T."/>
            <person name="Hall N."/>
            <person name="Hirt R.P."/>
            <person name="Embley T.M."/>
        </authorList>
    </citation>
    <scope>NUCLEOTIDE SEQUENCE [LARGE SCALE GENOMIC DNA]</scope>
</reference>
<name>L7JZV9_TRAHO</name>
<dbReference type="InParanoid" id="L7JZV9"/>
<organism evidence="1 2">
    <name type="scientific">Trachipleistophora hominis</name>
    <name type="common">Microsporidian parasite</name>
    <dbReference type="NCBI Taxonomy" id="72359"/>
    <lineage>
        <taxon>Eukaryota</taxon>
        <taxon>Fungi</taxon>
        <taxon>Fungi incertae sedis</taxon>
        <taxon>Microsporidia</taxon>
        <taxon>Pleistophoridae</taxon>
        <taxon>Trachipleistophora</taxon>
    </lineage>
</organism>
<evidence type="ECO:0000313" key="2">
    <source>
        <dbReference type="Proteomes" id="UP000011185"/>
    </source>
</evidence>
<dbReference type="EMBL" id="JH993798">
    <property type="protein sequence ID" value="ELQ76998.1"/>
    <property type="molecule type" value="Genomic_DNA"/>
</dbReference>
<dbReference type="OMA" id="PRWERIE"/>